<organism evidence="3 4">
    <name type="scientific">Ligilactobacillus hayakitensis DSM 18933 = JCM 14209</name>
    <dbReference type="NCBI Taxonomy" id="1423755"/>
    <lineage>
        <taxon>Bacteria</taxon>
        <taxon>Bacillati</taxon>
        <taxon>Bacillota</taxon>
        <taxon>Bacilli</taxon>
        <taxon>Lactobacillales</taxon>
        <taxon>Lactobacillaceae</taxon>
        <taxon>Ligilactobacillus</taxon>
    </lineage>
</organism>
<gene>
    <name evidence="3" type="ORF">FC40_GL000276</name>
</gene>
<protein>
    <submittedName>
        <fullName evidence="3">Uncharacterized protein</fullName>
    </submittedName>
</protein>
<dbReference type="Proteomes" id="UP000051054">
    <property type="component" value="Unassembled WGS sequence"/>
</dbReference>
<dbReference type="AlphaFoldDB" id="A0A0R1WWN7"/>
<evidence type="ECO:0000256" key="1">
    <source>
        <dbReference type="SAM" id="MobiDB-lite"/>
    </source>
</evidence>
<keyword evidence="2" id="KW-1133">Transmembrane helix</keyword>
<comment type="caution">
    <text evidence="3">The sequence shown here is derived from an EMBL/GenBank/DDBJ whole genome shotgun (WGS) entry which is preliminary data.</text>
</comment>
<name>A0A0R1WWN7_9LACO</name>
<reference evidence="3 4" key="1">
    <citation type="journal article" date="2015" name="Genome Announc.">
        <title>Expanding the biotechnology potential of lactobacilli through comparative genomics of 213 strains and associated genera.</title>
        <authorList>
            <person name="Sun Z."/>
            <person name="Harris H.M."/>
            <person name="McCann A."/>
            <person name="Guo C."/>
            <person name="Argimon S."/>
            <person name="Zhang W."/>
            <person name="Yang X."/>
            <person name="Jeffery I.B."/>
            <person name="Cooney J.C."/>
            <person name="Kagawa T.F."/>
            <person name="Liu W."/>
            <person name="Song Y."/>
            <person name="Salvetti E."/>
            <person name="Wrobel A."/>
            <person name="Rasinkangas P."/>
            <person name="Parkhill J."/>
            <person name="Rea M.C."/>
            <person name="O'Sullivan O."/>
            <person name="Ritari J."/>
            <person name="Douillard F.P."/>
            <person name="Paul Ross R."/>
            <person name="Yang R."/>
            <person name="Briner A.E."/>
            <person name="Felis G.E."/>
            <person name="de Vos W.M."/>
            <person name="Barrangou R."/>
            <person name="Klaenhammer T.R."/>
            <person name="Caufield P.W."/>
            <person name="Cui Y."/>
            <person name="Zhang H."/>
            <person name="O'Toole P.W."/>
        </authorList>
    </citation>
    <scope>NUCLEOTIDE SEQUENCE [LARGE SCALE GENOMIC DNA]</scope>
    <source>
        <strain evidence="3 4">DSM 18933</strain>
    </source>
</reference>
<proteinExistence type="predicted"/>
<feature type="region of interest" description="Disordered" evidence="1">
    <location>
        <begin position="114"/>
        <end position="143"/>
    </location>
</feature>
<sequence>MTAEIFLNIIFVIVASLLFYFSLTMHRNRVKHIREKSNNRAEIRRRVNLESDTQYGIVAGIGLLLAALESFANAIKNQFIAIPLKVLVWIGLILTLVMIGMEIYNRIQNKRKEQNDERYISNRDSSDFSGNDNYLNDEKESHD</sequence>
<dbReference type="EMBL" id="AZGD01000057">
    <property type="protein sequence ID" value="KRM19347.1"/>
    <property type="molecule type" value="Genomic_DNA"/>
</dbReference>
<evidence type="ECO:0000313" key="4">
    <source>
        <dbReference type="Proteomes" id="UP000051054"/>
    </source>
</evidence>
<dbReference type="PATRIC" id="fig|1423755.3.peg.297"/>
<feature type="transmembrane region" description="Helical" evidence="2">
    <location>
        <begin position="55"/>
        <end position="74"/>
    </location>
</feature>
<feature type="transmembrane region" description="Helical" evidence="2">
    <location>
        <begin position="6"/>
        <end position="26"/>
    </location>
</feature>
<keyword evidence="2" id="KW-0812">Transmembrane</keyword>
<evidence type="ECO:0000256" key="2">
    <source>
        <dbReference type="SAM" id="Phobius"/>
    </source>
</evidence>
<feature type="compositionally biased region" description="Basic and acidic residues" evidence="1">
    <location>
        <begin position="114"/>
        <end position="126"/>
    </location>
</feature>
<feature type="transmembrane region" description="Helical" evidence="2">
    <location>
        <begin position="86"/>
        <end position="104"/>
    </location>
</feature>
<keyword evidence="4" id="KW-1185">Reference proteome</keyword>
<accession>A0A0R1WWN7</accession>
<keyword evidence="2" id="KW-0472">Membrane</keyword>
<evidence type="ECO:0000313" key="3">
    <source>
        <dbReference type="EMBL" id="KRM19347.1"/>
    </source>
</evidence>
<dbReference type="RefSeq" id="WP_025023015.1">
    <property type="nucleotide sequence ID" value="NZ_AZGD01000057.1"/>
</dbReference>